<dbReference type="EMBL" id="CP092109">
    <property type="protein sequence ID" value="UWZ77884.1"/>
    <property type="molecule type" value="Genomic_DNA"/>
</dbReference>
<feature type="domain" description="POTRA" evidence="4">
    <location>
        <begin position="218"/>
        <end position="290"/>
    </location>
</feature>
<evidence type="ECO:0000259" key="5">
    <source>
        <dbReference type="Pfam" id="PF17243"/>
    </source>
</evidence>
<name>A0ABY5ZJH4_9BACT</name>
<keyword evidence="7" id="KW-1185">Reference proteome</keyword>
<reference evidence="6" key="1">
    <citation type="journal article" date="2022" name="Environ. Microbiol.">
        <title>Geoalkalibacter halelectricus SAP #1 sp. nov. possessing extracellular electron transfer and mineral#reducing capabilities from a haloalkaline environment.</title>
        <authorList>
            <person name="Yadav S."/>
            <person name="Singh R."/>
            <person name="Sundharam S.S."/>
            <person name="Chaudhary S."/>
            <person name="Krishnamurthi S."/>
            <person name="Patil S.A."/>
        </authorList>
    </citation>
    <scope>NUCLEOTIDE SEQUENCE</scope>
    <source>
        <strain evidence="6">SAP-1</strain>
    </source>
</reference>
<protein>
    <submittedName>
        <fullName evidence="6">BamA/TamA family outer membrane protein</fullName>
    </submittedName>
</protein>
<evidence type="ECO:0000256" key="1">
    <source>
        <dbReference type="ARBA" id="ARBA00004370"/>
    </source>
</evidence>
<dbReference type="Gene3D" id="2.40.160.50">
    <property type="entry name" value="membrane protein fhac: a member of the omp85/tpsb transporter family"/>
    <property type="match status" value="1"/>
</dbReference>
<evidence type="ECO:0000313" key="6">
    <source>
        <dbReference type="EMBL" id="UWZ77884.1"/>
    </source>
</evidence>
<sequence>MGEGCFVRGTVPNATTAGGSCAVVRWVAGLVLILVLSAVDTAQALPYAEVRVQIRGVEGAVLENVAAALELPPGLVRDGRVNELWLRRFERGIPQRARTALEPFGYYEPRIQVDRLPENRRLVLRVSIEPGPPVRVVGRRLRMEGDPPRRLRERLDEFPLLPGDVLRHDIYESAKAQLKSLAVDLGYLDADFSVAVIRVNREQRSAEIELLFVPGPRYHFGAVTLSGNHRYPERFLRRHLAFREGDVFSFDLLGLTQQNFFDSDRFSGVVVNPRIAAAENHVVPIDIHLEPSAPRRLRPGVGYGTDTGGRFTLSYQDVNVVQTGHELGLSGMLAERQKQANLRYIIPSHRNIQSLIALRAGYQEENLKTYDTRYYFAEAERVYGLRRNRLGTIYLRYQQEDSNIGGSDISTRLIMPGARFSQMRFNDPIRPTRGYHYQAEVRGTHDNLGSEVRLFQMLGNLNFLIPLPFETFLHLRGQGATTNQSDDLEEIPASLRFFTGGDRSVRGYAYQTLGPTDDLGNVVGGKHLLVGSIELEKRFVGSNWALAAFYDTGNAFDSFTDFRLARAAGGGVRYYTPVGPVKVDVARQIGEPTPSYRLHIGIGLGW</sequence>
<feature type="domain" description="Bacterial surface antigen (D15)" evidence="3">
    <location>
        <begin position="319"/>
        <end position="604"/>
    </location>
</feature>
<dbReference type="RefSeq" id="WP_260746232.1">
    <property type="nucleotide sequence ID" value="NZ_CP092109.1"/>
</dbReference>
<dbReference type="InterPro" id="IPR010827">
    <property type="entry name" value="BamA/TamA_POTRA"/>
</dbReference>
<dbReference type="Proteomes" id="UP001060414">
    <property type="component" value="Chromosome"/>
</dbReference>
<dbReference type="InterPro" id="IPR035243">
    <property type="entry name" value="TamA_POTRA_Dom_1"/>
</dbReference>
<dbReference type="Pfam" id="PF17243">
    <property type="entry name" value="POTRA_TamA_1"/>
    <property type="match status" value="1"/>
</dbReference>
<accession>A0ABY5ZJH4</accession>
<keyword evidence="2" id="KW-0472">Membrane</keyword>
<comment type="subcellular location">
    <subcellularLocation>
        <location evidence="1">Membrane</location>
    </subcellularLocation>
</comment>
<organism evidence="6 7">
    <name type="scientific">Geoalkalibacter halelectricus</name>
    <dbReference type="NCBI Taxonomy" id="2847045"/>
    <lineage>
        <taxon>Bacteria</taxon>
        <taxon>Pseudomonadati</taxon>
        <taxon>Thermodesulfobacteriota</taxon>
        <taxon>Desulfuromonadia</taxon>
        <taxon>Desulfuromonadales</taxon>
        <taxon>Geoalkalibacteraceae</taxon>
        <taxon>Geoalkalibacter</taxon>
    </lineage>
</organism>
<dbReference type="Gene3D" id="3.10.20.310">
    <property type="entry name" value="membrane protein fhac"/>
    <property type="match status" value="3"/>
</dbReference>
<evidence type="ECO:0000313" key="7">
    <source>
        <dbReference type="Proteomes" id="UP001060414"/>
    </source>
</evidence>
<dbReference type="Pfam" id="PF07244">
    <property type="entry name" value="POTRA"/>
    <property type="match status" value="1"/>
</dbReference>
<evidence type="ECO:0000256" key="2">
    <source>
        <dbReference type="ARBA" id="ARBA00023136"/>
    </source>
</evidence>
<proteinExistence type="predicted"/>
<dbReference type="InterPro" id="IPR000184">
    <property type="entry name" value="Bac_surfAg_D15"/>
</dbReference>
<evidence type="ECO:0000259" key="3">
    <source>
        <dbReference type="Pfam" id="PF01103"/>
    </source>
</evidence>
<gene>
    <name evidence="6" type="ORF">L9S41_09225</name>
</gene>
<dbReference type="Pfam" id="PF01103">
    <property type="entry name" value="Omp85"/>
    <property type="match status" value="1"/>
</dbReference>
<evidence type="ECO:0000259" key="4">
    <source>
        <dbReference type="Pfam" id="PF07244"/>
    </source>
</evidence>
<feature type="domain" description="TamA POTRA" evidence="5">
    <location>
        <begin position="52"/>
        <end position="130"/>
    </location>
</feature>